<dbReference type="AlphaFoldDB" id="A0A6G0Q0K9"/>
<accession>A0A6G0Q0K9</accession>
<dbReference type="EMBL" id="QXFY01008384">
    <property type="protein sequence ID" value="KAE9264272.1"/>
    <property type="molecule type" value="Genomic_DNA"/>
</dbReference>
<dbReference type="Proteomes" id="UP000486351">
    <property type="component" value="Unassembled WGS sequence"/>
</dbReference>
<name>A0A6G0Q0K9_9STRA</name>
<evidence type="ECO:0000313" key="2">
    <source>
        <dbReference type="Proteomes" id="UP000486351"/>
    </source>
</evidence>
<reference evidence="1 2" key="1">
    <citation type="submission" date="2018-09" db="EMBL/GenBank/DDBJ databases">
        <title>Genomic investigation of the strawberry pathogen Phytophthora fragariae indicates pathogenicity is determined by transcriptional variation in three key races.</title>
        <authorList>
            <person name="Adams T.M."/>
            <person name="Armitage A.D."/>
            <person name="Sobczyk M.K."/>
            <person name="Bates H.J."/>
            <person name="Dunwell J.M."/>
            <person name="Nellist C.F."/>
            <person name="Harrison R.J."/>
        </authorList>
    </citation>
    <scope>NUCLEOTIDE SEQUENCE [LARGE SCALE GENOMIC DNA]</scope>
    <source>
        <strain evidence="1 2">NOV-77</strain>
    </source>
</reference>
<gene>
    <name evidence="1" type="ORF">PF008_g32155</name>
</gene>
<sequence>PQTEVRVQRRGEHEAQRERYNVLVRPLADGEGLRADAGLVRRQVVRSFVSSTAKWVAVWCRLRDPSVGRCFWNLGDQML</sequence>
<comment type="caution">
    <text evidence="1">The sequence shown here is derived from an EMBL/GenBank/DDBJ whole genome shotgun (WGS) entry which is preliminary data.</text>
</comment>
<proteinExistence type="predicted"/>
<protein>
    <submittedName>
        <fullName evidence="1">Uncharacterized protein</fullName>
    </submittedName>
</protein>
<feature type="non-terminal residue" evidence="1">
    <location>
        <position position="1"/>
    </location>
</feature>
<evidence type="ECO:0000313" key="1">
    <source>
        <dbReference type="EMBL" id="KAE9264272.1"/>
    </source>
</evidence>
<organism evidence="1 2">
    <name type="scientific">Phytophthora fragariae</name>
    <dbReference type="NCBI Taxonomy" id="53985"/>
    <lineage>
        <taxon>Eukaryota</taxon>
        <taxon>Sar</taxon>
        <taxon>Stramenopiles</taxon>
        <taxon>Oomycota</taxon>
        <taxon>Peronosporomycetes</taxon>
        <taxon>Peronosporales</taxon>
        <taxon>Peronosporaceae</taxon>
        <taxon>Phytophthora</taxon>
    </lineage>
</organism>